<dbReference type="PANTHER" id="PTHR43981">
    <property type="entry name" value="ENOYL-[ACYL-CARRIER-PROTEIN] REDUCTASE, MITOCHONDRIAL"/>
    <property type="match status" value="1"/>
</dbReference>
<keyword evidence="8" id="KW-0443">Lipid metabolism</keyword>
<organism evidence="14 15">
    <name type="scientific">Smittium culicis</name>
    <dbReference type="NCBI Taxonomy" id="133412"/>
    <lineage>
        <taxon>Eukaryota</taxon>
        <taxon>Fungi</taxon>
        <taxon>Fungi incertae sedis</taxon>
        <taxon>Zoopagomycota</taxon>
        <taxon>Kickxellomycotina</taxon>
        <taxon>Harpellomycetes</taxon>
        <taxon>Harpellales</taxon>
        <taxon>Legeriomycetaceae</taxon>
        <taxon>Smittium</taxon>
    </lineage>
</organism>
<dbReference type="Gene3D" id="3.90.180.10">
    <property type="entry name" value="Medium-chain alcohol dehydrogenases, catalytic domain"/>
    <property type="match status" value="1"/>
</dbReference>
<evidence type="ECO:0000259" key="13">
    <source>
        <dbReference type="SMART" id="SM00829"/>
    </source>
</evidence>
<comment type="catalytic activity">
    <reaction evidence="12">
        <text>a 2,3-saturated acyl-[ACP] + NADP(+) = a (2E)-enoyl-[ACP] + NADPH + H(+)</text>
        <dbReference type="Rhea" id="RHEA:22564"/>
        <dbReference type="Rhea" id="RHEA-COMP:9925"/>
        <dbReference type="Rhea" id="RHEA-COMP:9926"/>
        <dbReference type="ChEBI" id="CHEBI:15378"/>
        <dbReference type="ChEBI" id="CHEBI:57783"/>
        <dbReference type="ChEBI" id="CHEBI:58349"/>
        <dbReference type="ChEBI" id="CHEBI:78784"/>
        <dbReference type="ChEBI" id="CHEBI:78785"/>
        <dbReference type="EC" id="1.3.1.104"/>
    </reaction>
</comment>
<evidence type="ECO:0000256" key="6">
    <source>
        <dbReference type="ARBA" id="ARBA00022946"/>
    </source>
</evidence>
<evidence type="ECO:0000313" key="15">
    <source>
        <dbReference type="Proteomes" id="UP000187429"/>
    </source>
</evidence>
<keyword evidence="4" id="KW-0276">Fatty acid metabolism</keyword>
<dbReference type="Pfam" id="PF08240">
    <property type="entry name" value="ADH_N"/>
    <property type="match status" value="1"/>
</dbReference>
<keyword evidence="3" id="KW-0444">Lipid biosynthesis</keyword>
<evidence type="ECO:0000256" key="1">
    <source>
        <dbReference type="ARBA" id="ARBA00004173"/>
    </source>
</evidence>
<dbReference type="InterPro" id="IPR020843">
    <property type="entry name" value="ER"/>
</dbReference>
<protein>
    <recommendedName>
        <fullName evidence="11">enoyl-[acyl-carrier-protein] reductase</fullName>
        <ecNumber evidence="11">1.3.1.104</ecNumber>
    </recommendedName>
</protein>
<dbReference type="SUPFAM" id="SSF51735">
    <property type="entry name" value="NAD(P)-binding Rossmann-fold domains"/>
    <property type="match status" value="1"/>
</dbReference>
<dbReference type="PANTHER" id="PTHR43981:SF2">
    <property type="entry name" value="ENOYL-[ACYL-CARRIER-PROTEIN] REDUCTASE, MITOCHONDRIAL"/>
    <property type="match status" value="1"/>
</dbReference>
<keyword evidence="10" id="KW-0275">Fatty acid biosynthesis</keyword>
<evidence type="ECO:0000256" key="5">
    <source>
        <dbReference type="ARBA" id="ARBA00022857"/>
    </source>
</evidence>
<dbReference type="OrthoDB" id="7482721at2759"/>
<gene>
    <name evidence="14" type="ORF">AYI69_g7130</name>
</gene>
<keyword evidence="7" id="KW-0560">Oxidoreductase</keyword>
<evidence type="ECO:0000256" key="10">
    <source>
        <dbReference type="ARBA" id="ARBA00023160"/>
    </source>
</evidence>
<dbReference type="EC" id="1.3.1.104" evidence="11"/>
<evidence type="ECO:0000256" key="9">
    <source>
        <dbReference type="ARBA" id="ARBA00023128"/>
    </source>
</evidence>
<evidence type="ECO:0000256" key="11">
    <source>
        <dbReference type="ARBA" id="ARBA00038963"/>
    </source>
</evidence>
<dbReference type="InterPro" id="IPR013154">
    <property type="entry name" value="ADH-like_N"/>
</dbReference>
<dbReference type="Pfam" id="PF00107">
    <property type="entry name" value="ADH_zinc_N"/>
    <property type="match status" value="1"/>
</dbReference>
<name>A0A1R1XUA0_9FUNG</name>
<comment type="similarity">
    <text evidence="2">Belongs to the zinc-containing alcohol dehydrogenase family. Quinone oxidoreductase subfamily.</text>
</comment>
<accession>A0A1R1XUA0</accession>
<keyword evidence="15" id="KW-1185">Reference proteome</keyword>
<reference evidence="15" key="1">
    <citation type="submission" date="2017-01" db="EMBL/GenBank/DDBJ databases">
        <authorList>
            <person name="Wang Y."/>
            <person name="White M."/>
            <person name="Kvist S."/>
            <person name="Moncalvo J.-M."/>
        </authorList>
    </citation>
    <scope>NUCLEOTIDE SEQUENCE [LARGE SCALE GENOMIC DNA]</scope>
    <source>
        <strain evidence="15">ID-206-W2</strain>
    </source>
</reference>
<dbReference type="AlphaFoldDB" id="A0A1R1XUA0"/>
<dbReference type="GO" id="GO:0005739">
    <property type="term" value="C:mitochondrion"/>
    <property type="evidence" value="ECO:0007669"/>
    <property type="project" value="UniProtKB-SubCell"/>
</dbReference>
<sequence length="390" mass="42506">MKLTNALKSAWSKAAVFTEFGEPSSVLKFRNVKLGPVPNNKVLVKMLVAPINPSDVNQVQGVYPIKKISQKITLSDNSVIDGYIGGNEGVGQVIQVGSDVKSAINGQIKVGDYVIPMSTGSVGTWANSTIADPSSLVVFDSSISSKLSPEQIGSVKVNASTSYRMLRDIVHLDKGDYVVQNGANSSVGQILIQLAKLYGYKTINVIREGPNFESNKQHLLSLGADIVIKDSDLLNKDMMKSIKDTAASENKLIKLGVNCVCGKASVLMAKLLSNGGHFVTYGAMAKQPMSIPAALFIFKNITFKGYWVSSWYSSTNHSQWFDMWNELFDLYANNKLVEQKMVPIPITPFDSANNAPQNLGIGPTEVDPADDLIIQNTFAQNAKKSYFKFY</sequence>
<dbReference type="GO" id="GO:0141148">
    <property type="term" value="F:enoyl-[acyl-carrier-protein] reductase (NADPH) activity"/>
    <property type="evidence" value="ECO:0007669"/>
    <property type="project" value="UniProtKB-EC"/>
</dbReference>
<keyword evidence="9" id="KW-0496">Mitochondrion</keyword>
<dbReference type="SMART" id="SM00829">
    <property type="entry name" value="PKS_ER"/>
    <property type="match status" value="1"/>
</dbReference>
<evidence type="ECO:0000256" key="4">
    <source>
        <dbReference type="ARBA" id="ARBA00022832"/>
    </source>
</evidence>
<comment type="subcellular location">
    <subcellularLocation>
        <location evidence="1">Mitochondrion</location>
    </subcellularLocation>
</comment>
<evidence type="ECO:0000256" key="7">
    <source>
        <dbReference type="ARBA" id="ARBA00023002"/>
    </source>
</evidence>
<evidence type="ECO:0000256" key="8">
    <source>
        <dbReference type="ARBA" id="ARBA00023098"/>
    </source>
</evidence>
<dbReference type="InterPro" id="IPR051034">
    <property type="entry name" value="Mito_Enoyl-ACP_Reductase"/>
</dbReference>
<dbReference type="InterPro" id="IPR011032">
    <property type="entry name" value="GroES-like_sf"/>
</dbReference>
<feature type="domain" description="Enoyl reductase (ER)" evidence="13">
    <location>
        <begin position="24"/>
        <end position="366"/>
    </location>
</feature>
<evidence type="ECO:0000313" key="14">
    <source>
        <dbReference type="EMBL" id="OMJ18178.1"/>
    </source>
</evidence>
<keyword evidence="5" id="KW-0521">NADP</keyword>
<dbReference type="FunFam" id="3.40.50.720:FF:000112">
    <property type="entry name" value="Enoyl-[acyl-carrier-protein] reductase 1, mitochondrial"/>
    <property type="match status" value="1"/>
</dbReference>
<dbReference type="CDD" id="cd08290">
    <property type="entry name" value="ETR"/>
    <property type="match status" value="1"/>
</dbReference>
<dbReference type="EMBL" id="LSSM01003352">
    <property type="protein sequence ID" value="OMJ18178.1"/>
    <property type="molecule type" value="Genomic_DNA"/>
</dbReference>
<dbReference type="GO" id="GO:0006633">
    <property type="term" value="P:fatty acid biosynthetic process"/>
    <property type="evidence" value="ECO:0007669"/>
    <property type="project" value="UniProtKB-KW"/>
</dbReference>
<dbReference type="InterPro" id="IPR036291">
    <property type="entry name" value="NAD(P)-bd_dom_sf"/>
</dbReference>
<comment type="caution">
    <text evidence="14">The sequence shown here is derived from an EMBL/GenBank/DDBJ whole genome shotgun (WGS) entry which is preliminary data.</text>
</comment>
<dbReference type="Proteomes" id="UP000187429">
    <property type="component" value="Unassembled WGS sequence"/>
</dbReference>
<proteinExistence type="inferred from homology"/>
<evidence type="ECO:0000256" key="3">
    <source>
        <dbReference type="ARBA" id="ARBA00022516"/>
    </source>
</evidence>
<dbReference type="InterPro" id="IPR013149">
    <property type="entry name" value="ADH-like_C"/>
</dbReference>
<evidence type="ECO:0000256" key="12">
    <source>
        <dbReference type="ARBA" id="ARBA00048843"/>
    </source>
</evidence>
<dbReference type="SUPFAM" id="SSF50129">
    <property type="entry name" value="GroES-like"/>
    <property type="match status" value="1"/>
</dbReference>
<evidence type="ECO:0000256" key="2">
    <source>
        <dbReference type="ARBA" id="ARBA00010371"/>
    </source>
</evidence>
<keyword evidence="6" id="KW-0809">Transit peptide</keyword>
<dbReference type="Gene3D" id="3.40.50.720">
    <property type="entry name" value="NAD(P)-binding Rossmann-like Domain"/>
    <property type="match status" value="1"/>
</dbReference>